<gene>
    <name evidence="1" type="ORF">E5357_06950</name>
</gene>
<keyword evidence="1" id="KW-0548">Nucleotidyltransferase</keyword>
<accession>A0AC61R0S7</accession>
<sequence length="171" mass="19217">MITLITGGSGSGKSACAEQAVLDFGDKQRIYLATMFPFDEESRRRIERHRRMRAEKNFTTIECYTGLKTVEIPEGACVLLECMSNLTANEMFREDGAKEDTVSEILEGIRKVDAQAEQLVIVTNEIFSDGIDYDAETTRYQAYLGEMNREIAKLASRVTEVVYGIPLVRKG</sequence>
<reference evidence="1" key="1">
    <citation type="submission" date="2019-04" db="EMBL/GenBank/DDBJ databases">
        <title>Microbes associate with the intestines of laboratory mice.</title>
        <authorList>
            <person name="Navarre W."/>
            <person name="Wong E."/>
            <person name="Huang K."/>
            <person name="Tropini C."/>
            <person name="Ng K."/>
            <person name="Yu B."/>
        </authorList>
    </citation>
    <scope>NUCLEOTIDE SEQUENCE</scope>
    <source>
        <strain evidence="1">NM72_1-8</strain>
    </source>
</reference>
<keyword evidence="1" id="KW-0418">Kinase</keyword>
<keyword evidence="2" id="KW-1185">Reference proteome</keyword>
<organism evidence="1 2">
    <name type="scientific">Hominisplanchenecus murintestinalis</name>
    <dbReference type="NCBI Taxonomy" id="2941517"/>
    <lineage>
        <taxon>Bacteria</taxon>
        <taxon>Bacillati</taxon>
        <taxon>Bacillota</taxon>
        <taxon>Clostridia</taxon>
        <taxon>Lachnospirales</taxon>
        <taxon>Lachnospiraceae</taxon>
        <taxon>Hominisplanchenecus</taxon>
    </lineage>
</organism>
<name>A0AC61R0S7_9FIRM</name>
<keyword evidence="1" id="KW-0808">Transferase</keyword>
<evidence type="ECO:0000313" key="1">
    <source>
        <dbReference type="EMBL" id="TGX98986.1"/>
    </source>
</evidence>
<protein>
    <submittedName>
        <fullName evidence="1">Bifunctional adenosylcobinamide kinase/adenosylcobinamide-phosphate guanylyltransferase</fullName>
    </submittedName>
</protein>
<proteinExistence type="predicted"/>
<evidence type="ECO:0000313" key="2">
    <source>
        <dbReference type="Proteomes" id="UP000307720"/>
    </source>
</evidence>
<comment type="caution">
    <text evidence="1">The sequence shown here is derived from an EMBL/GenBank/DDBJ whole genome shotgun (WGS) entry which is preliminary data.</text>
</comment>
<dbReference type="EMBL" id="SRZB01000011">
    <property type="protein sequence ID" value="TGX98986.1"/>
    <property type="molecule type" value="Genomic_DNA"/>
</dbReference>
<dbReference type="Proteomes" id="UP000307720">
    <property type="component" value="Unassembled WGS sequence"/>
</dbReference>